<evidence type="ECO:0000313" key="4">
    <source>
        <dbReference type="Proteomes" id="UP000198749"/>
    </source>
</evidence>
<feature type="region of interest" description="Disordered" evidence="1">
    <location>
        <begin position="387"/>
        <end position="571"/>
    </location>
</feature>
<protein>
    <submittedName>
        <fullName evidence="3">Flagellar hook-length control protein FliK</fullName>
    </submittedName>
</protein>
<dbReference type="EMBL" id="FOGB01000016">
    <property type="protein sequence ID" value="SER07594.1"/>
    <property type="molecule type" value="Genomic_DNA"/>
</dbReference>
<feature type="domain" description="Flagellar hook-length control protein-like C-terminal" evidence="2">
    <location>
        <begin position="651"/>
        <end position="733"/>
    </location>
</feature>
<keyword evidence="4" id="KW-1185">Reference proteome</keyword>
<dbReference type="CDD" id="cd17470">
    <property type="entry name" value="T3SS_Flik_C"/>
    <property type="match status" value="1"/>
</dbReference>
<feature type="compositionally biased region" description="Basic and acidic residues" evidence="1">
    <location>
        <begin position="725"/>
        <end position="737"/>
    </location>
</feature>
<feature type="region of interest" description="Disordered" evidence="1">
    <location>
        <begin position="585"/>
        <end position="608"/>
    </location>
</feature>
<evidence type="ECO:0000256" key="1">
    <source>
        <dbReference type="SAM" id="MobiDB-lite"/>
    </source>
</evidence>
<dbReference type="PANTHER" id="PTHR37533:SF2">
    <property type="entry name" value="FLAGELLAR HOOK-LENGTH CONTROL PROTEIN"/>
    <property type="match status" value="1"/>
</dbReference>
<sequence length="773" mass="79805">MDQTLSAPNGVGSLLNVGSVPGSGVLTGIAPGDGAATSNLPSFGESLRQAQRIPGGDGQLGGQQGSGGQKLPESGQLLPAGSAATADVVASLGQDDSSTVTEAAVETTGAVGQREQRQQLEKQLEQQLDQRFKQVSQKRSESADSSDALQVVPQAGEYALQQIDQYRRADLAVAVDSALKQLATADSRTERGVVEQPGMSQQMDAIPAQAAGGVSGISQTRPLAEENSVAESVQVAPVTNGQGSLPNQQLQVDMTAQNPVAKADSSASDPVSPVMSRADYVSANQYQSAYQDSPVATVISEVIAGRAAGAAAETGDKQSGEAGRNDATLLTVTPEVVRSGETVVAGQAVAADIQTEQRPAAGIAPAIEQSVTAPASVAPIVEQTANTPVARQSTEQGMASEPVDTPARPATLASISSQVLPEREAVGTPPEDRQARPITPASISSQVLPEREAVGMSPADKQAGDSAGSLLTGSTEQKSPQGAVAMAGQPAVESAAIAQAPVSSVDRNREAVTRNQTDKGGSRTAEGLVLQSQNLAQSQDQSNQTAARHDSSPSQAQSQMQATAASLSGGQLSADSVREQLKAIAADADRSSGGIESASRVEGRQESQLTSFADSLAAASRGVRPSQESVQLVMPHGVRPGEAAWSQAVNDRVMVMASKNGQFADIQLDPPELGSLHVRLHVKNEQVTVVFNTPHGSVREALEQNMPRLREMFADQGLNLSESSVEDHSNGGQRDDSGSGSGSSFTGYQNDFVDDGRVESVVSESLSLVDYYA</sequence>
<accession>A0A1H9L849</accession>
<dbReference type="OrthoDB" id="1792985at2"/>
<feature type="compositionally biased region" description="Basic and acidic residues" evidence="1">
    <location>
        <begin position="506"/>
        <end position="521"/>
    </location>
</feature>
<feature type="compositionally biased region" description="Basic and acidic residues" evidence="1">
    <location>
        <begin position="421"/>
        <end position="435"/>
    </location>
</feature>
<feature type="compositionally biased region" description="Gly residues" evidence="1">
    <location>
        <begin position="55"/>
        <end position="68"/>
    </location>
</feature>
<dbReference type="InterPro" id="IPR038610">
    <property type="entry name" value="FliK-like_C_sf"/>
</dbReference>
<feature type="compositionally biased region" description="Polar residues" evidence="1">
    <location>
        <begin position="469"/>
        <end position="480"/>
    </location>
</feature>
<dbReference type="Proteomes" id="UP000198749">
    <property type="component" value="Unassembled WGS sequence"/>
</dbReference>
<dbReference type="Pfam" id="PF02120">
    <property type="entry name" value="Flg_hook"/>
    <property type="match status" value="1"/>
</dbReference>
<dbReference type="InterPro" id="IPR052563">
    <property type="entry name" value="FliK"/>
</dbReference>
<dbReference type="Gene3D" id="3.30.750.140">
    <property type="match status" value="1"/>
</dbReference>
<evidence type="ECO:0000313" key="3">
    <source>
        <dbReference type="EMBL" id="SER07594.1"/>
    </source>
</evidence>
<feature type="compositionally biased region" description="Polar residues" evidence="1">
    <location>
        <begin position="387"/>
        <end position="397"/>
    </location>
</feature>
<feature type="region of interest" description="Disordered" evidence="1">
    <location>
        <begin position="33"/>
        <end position="82"/>
    </location>
</feature>
<proteinExistence type="predicted"/>
<keyword evidence="3" id="KW-0282">Flagellum</keyword>
<organism evidence="3 4">
    <name type="scientific">Amphritea atlantica</name>
    <dbReference type="NCBI Taxonomy" id="355243"/>
    <lineage>
        <taxon>Bacteria</taxon>
        <taxon>Pseudomonadati</taxon>
        <taxon>Pseudomonadota</taxon>
        <taxon>Gammaproteobacteria</taxon>
        <taxon>Oceanospirillales</taxon>
        <taxon>Oceanospirillaceae</taxon>
        <taxon>Amphritea</taxon>
    </lineage>
</organism>
<keyword evidence="3" id="KW-0966">Cell projection</keyword>
<name>A0A1H9L849_9GAMM</name>
<feature type="region of interest" description="Disordered" evidence="1">
    <location>
        <begin position="722"/>
        <end position="751"/>
    </location>
</feature>
<dbReference type="RefSeq" id="WP_091361422.1">
    <property type="nucleotide sequence ID" value="NZ_AP025284.1"/>
</dbReference>
<reference evidence="4" key="1">
    <citation type="submission" date="2016-10" db="EMBL/GenBank/DDBJ databases">
        <authorList>
            <person name="Varghese N."/>
            <person name="Submissions S."/>
        </authorList>
    </citation>
    <scope>NUCLEOTIDE SEQUENCE [LARGE SCALE GENOMIC DNA]</scope>
    <source>
        <strain evidence="4">DSM 18887</strain>
    </source>
</reference>
<dbReference type="InterPro" id="IPR021136">
    <property type="entry name" value="Flagellar_hook_control-like_C"/>
</dbReference>
<dbReference type="STRING" id="355243.SAMN03080615_03830"/>
<feature type="compositionally biased region" description="Low complexity" evidence="1">
    <location>
        <begin position="552"/>
        <end position="568"/>
    </location>
</feature>
<gene>
    <name evidence="3" type="ORF">SAMN03080615_03830</name>
</gene>
<dbReference type="AlphaFoldDB" id="A0A1H9L849"/>
<dbReference type="PANTHER" id="PTHR37533">
    <property type="entry name" value="FLAGELLAR HOOK-LENGTH CONTROL PROTEIN"/>
    <property type="match status" value="1"/>
</dbReference>
<feature type="compositionally biased region" description="Polar residues" evidence="1">
    <location>
        <begin position="530"/>
        <end position="546"/>
    </location>
</feature>
<evidence type="ECO:0000259" key="2">
    <source>
        <dbReference type="Pfam" id="PF02120"/>
    </source>
</evidence>
<keyword evidence="3" id="KW-0969">Cilium</keyword>